<dbReference type="EMBL" id="QFRJ01000001">
    <property type="protein sequence ID" value="PWH87111.1"/>
    <property type="molecule type" value="Genomic_DNA"/>
</dbReference>
<sequence>MTTKIGIIREGKNPPDARVPLSPEQCLRVMEEYPNVKLVVQKSEVRAFKDNEYSDLGIPIVDSLEDCDIIMGVKEVNIEDLIPQKQYFFFSHTFKEQPYNRDLLKAIIERRIQLTDYEVLTDKNDKRIIGFGRYAGIVGCYNGFLTYGLKNALYTLKPAHQCADRKEMESELEKVILPKDTKIVITGFGRVGHGALEVINKLPITEVSPEEFLDDVFDEPVFTHLGTADYVARDDEKEFDRDAFFEDGSGHHSTFNRYLKEADLYIACHYWENGSPFLVSRDELKSKDRRVSVIADISCDIDGPVASTIRPSTIANPIYGYDPETESEVDFRESDAIAVMAVDNLPCELPKDAAIDFGNELIKNVLPALFGEDPHSIIERGSQTSKDGKLTHDFKYLSAYLAGKESVEH</sequence>
<dbReference type="InterPro" id="IPR051168">
    <property type="entry name" value="AASS"/>
</dbReference>
<name>A0A2U2XHC1_9FLAO</name>
<keyword evidence="6" id="KW-0560">Oxidoreductase</keyword>
<comment type="subunit">
    <text evidence="2">Monomer.</text>
</comment>
<dbReference type="PANTHER" id="PTHR11133:SF22">
    <property type="entry name" value="ALPHA-AMINOADIPIC SEMIALDEHYDE SYNTHASE, MITOCHONDRIAL"/>
    <property type="match status" value="1"/>
</dbReference>
<accession>A0A2U2XHC1</accession>
<protein>
    <recommendedName>
        <fullName evidence="4">Saccharopine dehydrogenase [NAD(+), L-lysine-forming]</fullName>
        <ecNumber evidence="3">1.5.1.7</ecNumber>
    </recommendedName>
    <alternativeName>
        <fullName evidence="8">Lysine--2-oxoglutarate reductase</fullName>
    </alternativeName>
</protein>
<dbReference type="SMART" id="SM01002">
    <property type="entry name" value="AlaDh_PNT_C"/>
    <property type="match status" value="1"/>
</dbReference>
<evidence type="ECO:0000256" key="1">
    <source>
        <dbReference type="ARBA" id="ARBA00004884"/>
    </source>
</evidence>
<dbReference type="RefSeq" id="WP_109358191.1">
    <property type="nucleotide sequence ID" value="NZ_QFRJ01000001.1"/>
</dbReference>
<comment type="catalytic activity">
    <reaction evidence="9">
        <text>L-saccharopine + NAD(+) + H2O = L-lysine + 2-oxoglutarate + NADH + H(+)</text>
        <dbReference type="Rhea" id="RHEA:12440"/>
        <dbReference type="ChEBI" id="CHEBI:15377"/>
        <dbReference type="ChEBI" id="CHEBI:15378"/>
        <dbReference type="ChEBI" id="CHEBI:16810"/>
        <dbReference type="ChEBI" id="CHEBI:32551"/>
        <dbReference type="ChEBI" id="CHEBI:57540"/>
        <dbReference type="ChEBI" id="CHEBI:57945"/>
        <dbReference type="ChEBI" id="CHEBI:57951"/>
        <dbReference type="EC" id="1.5.1.7"/>
    </reaction>
</comment>
<dbReference type="GO" id="GO:0004754">
    <property type="term" value="F:saccharopine dehydrogenase (NAD+, L-lysine-forming) activity"/>
    <property type="evidence" value="ECO:0007669"/>
    <property type="project" value="UniProtKB-EC"/>
</dbReference>
<dbReference type="OrthoDB" id="1141481at2"/>
<dbReference type="Pfam" id="PF01262">
    <property type="entry name" value="AlaDh_PNT_C"/>
    <property type="match status" value="1"/>
</dbReference>
<feature type="binding site" evidence="11">
    <location>
        <position position="235"/>
    </location>
    <ligand>
        <name>NAD(+)</name>
        <dbReference type="ChEBI" id="CHEBI:57540"/>
    </ligand>
</feature>
<proteinExistence type="predicted"/>
<dbReference type="PANTHER" id="PTHR11133">
    <property type="entry name" value="SACCHAROPINE DEHYDROGENASE"/>
    <property type="match status" value="1"/>
</dbReference>
<dbReference type="InterPro" id="IPR027281">
    <property type="entry name" value="Lys1"/>
</dbReference>
<dbReference type="SUPFAM" id="SSF51735">
    <property type="entry name" value="NAD(P)-binding Rossmann-fold domains"/>
    <property type="match status" value="1"/>
</dbReference>
<feature type="binding site" evidence="11">
    <location>
        <position position="270"/>
    </location>
    <ligand>
        <name>NAD(+)</name>
        <dbReference type="ChEBI" id="CHEBI:57540"/>
    </ligand>
</feature>
<feature type="domain" description="Alanine dehydrogenase/pyridine nucleotide transhydrogenase N-terminal" evidence="13">
    <location>
        <begin position="6"/>
        <end position="138"/>
    </location>
</feature>
<evidence type="ECO:0000256" key="9">
    <source>
        <dbReference type="ARBA" id="ARBA00047860"/>
    </source>
</evidence>
<feature type="binding site" evidence="11">
    <location>
        <begin position="189"/>
        <end position="190"/>
    </location>
    <ligand>
        <name>NAD(+)</name>
        <dbReference type="ChEBI" id="CHEBI:57540"/>
    </ligand>
</feature>
<comment type="pathway">
    <text evidence="1">Amino-acid biosynthesis; L-lysine biosynthesis via AAA pathway; L-lysine from L-alpha-aminoadipate (fungal route): step 3/3.</text>
</comment>
<evidence type="ECO:0000256" key="5">
    <source>
        <dbReference type="ARBA" id="ARBA00022605"/>
    </source>
</evidence>
<keyword evidence="7" id="KW-1015">Disulfide bond</keyword>
<keyword evidence="15" id="KW-1185">Reference proteome</keyword>
<dbReference type="EC" id="1.5.1.7" evidence="3"/>
<dbReference type="GO" id="GO:0019878">
    <property type="term" value="P:lysine biosynthetic process via aminoadipic acid"/>
    <property type="evidence" value="ECO:0007669"/>
    <property type="project" value="UniProtKB-UniPathway"/>
</dbReference>
<evidence type="ECO:0000259" key="13">
    <source>
        <dbReference type="SMART" id="SM01003"/>
    </source>
</evidence>
<dbReference type="Pfam" id="PF05222">
    <property type="entry name" value="AlaDh_PNT_N"/>
    <property type="match status" value="1"/>
</dbReference>
<keyword evidence="11" id="KW-0520">NAD</keyword>
<evidence type="ECO:0000256" key="11">
    <source>
        <dbReference type="PIRSR" id="PIRSR018250-3"/>
    </source>
</evidence>
<evidence type="ECO:0000256" key="6">
    <source>
        <dbReference type="ARBA" id="ARBA00023002"/>
    </source>
</evidence>
<dbReference type="PIRSF" id="PIRSF018250">
    <property type="entry name" value="Saccharopine_DH_Lys"/>
    <property type="match status" value="1"/>
</dbReference>
<feature type="domain" description="Alanine dehydrogenase/pyridine nucleotide transhydrogenase NAD(H)-binding" evidence="12">
    <location>
        <begin position="166"/>
        <end position="341"/>
    </location>
</feature>
<evidence type="ECO:0000313" key="14">
    <source>
        <dbReference type="EMBL" id="PWH87111.1"/>
    </source>
</evidence>
<dbReference type="InterPro" id="IPR036291">
    <property type="entry name" value="NAD(P)-bd_dom_sf"/>
</dbReference>
<evidence type="ECO:0000256" key="3">
    <source>
        <dbReference type="ARBA" id="ARBA00012847"/>
    </source>
</evidence>
<dbReference type="AlphaFoldDB" id="A0A2U2XHC1"/>
<evidence type="ECO:0000259" key="12">
    <source>
        <dbReference type="SMART" id="SM01002"/>
    </source>
</evidence>
<evidence type="ECO:0000256" key="2">
    <source>
        <dbReference type="ARBA" id="ARBA00011245"/>
    </source>
</evidence>
<dbReference type="InterPro" id="IPR007698">
    <property type="entry name" value="AlaDH/PNT_NAD(H)-bd"/>
</dbReference>
<comment type="caution">
    <text evidence="14">The sequence shown here is derived from an EMBL/GenBank/DDBJ whole genome shotgun (WGS) entry which is preliminary data.</text>
</comment>
<dbReference type="Gene3D" id="3.40.50.720">
    <property type="entry name" value="NAD(P)-binding Rossmann-like Domain"/>
    <property type="match status" value="2"/>
</dbReference>
<keyword evidence="5" id="KW-0028">Amino-acid biosynthesis</keyword>
<dbReference type="SUPFAM" id="SSF52283">
    <property type="entry name" value="Formate/glycerate dehydrogenase catalytic domain-like"/>
    <property type="match status" value="1"/>
</dbReference>
<dbReference type="UniPathway" id="UPA00033">
    <property type="reaction ID" value="UER00034"/>
</dbReference>
<evidence type="ECO:0000256" key="10">
    <source>
        <dbReference type="PIRSR" id="PIRSR018250-1"/>
    </source>
</evidence>
<organism evidence="14 15">
    <name type="scientific">Brumimicrobium oceani</name>
    <dbReference type="NCBI Taxonomy" id="2100725"/>
    <lineage>
        <taxon>Bacteria</taxon>
        <taxon>Pseudomonadati</taxon>
        <taxon>Bacteroidota</taxon>
        <taxon>Flavobacteriia</taxon>
        <taxon>Flavobacteriales</taxon>
        <taxon>Crocinitomicaceae</taxon>
        <taxon>Brumimicrobium</taxon>
    </lineage>
</organism>
<evidence type="ECO:0000313" key="15">
    <source>
        <dbReference type="Proteomes" id="UP000245370"/>
    </source>
</evidence>
<reference evidence="14 15" key="1">
    <citation type="submission" date="2018-05" db="EMBL/GenBank/DDBJ databases">
        <title>Brumimicrobium oceani sp. nov., isolated from coastal sediment.</title>
        <authorList>
            <person name="Kou Y."/>
        </authorList>
    </citation>
    <scope>NUCLEOTIDE SEQUENCE [LARGE SCALE GENOMIC DNA]</scope>
    <source>
        <strain evidence="14 15">C305</strain>
    </source>
</reference>
<feature type="active site" description="Proton acceptor" evidence="10">
    <location>
        <position position="74"/>
    </location>
</feature>
<dbReference type="InterPro" id="IPR007886">
    <property type="entry name" value="AlaDH/PNT_N"/>
</dbReference>
<reference evidence="14 15" key="2">
    <citation type="submission" date="2018-05" db="EMBL/GenBank/DDBJ databases">
        <authorList>
            <person name="Lanie J.A."/>
            <person name="Ng W.-L."/>
            <person name="Kazmierczak K.M."/>
            <person name="Andrzejewski T.M."/>
            <person name="Davidsen T.M."/>
            <person name="Wayne K.J."/>
            <person name="Tettelin H."/>
            <person name="Glass J.I."/>
            <person name="Rusch D."/>
            <person name="Podicherti R."/>
            <person name="Tsui H.-C.T."/>
            <person name="Winkler M.E."/>
        </authorList>
    </citation>
    <scope>NUCLEOTIDE SEQUENCE [LARGE SCALE GENOMIC DNA]</scope>
    <source>
        <strain evidence="14 15">C305</strain>
    </source>
</reference>
<dbReference type="CDD" id="cd05199">
    <property type="entry name" value="SDH_like"/>
    <property type="match status" value="1"/>
</dbReference>
<evidence type="ECO:0000256" key="4">
    <source>
        <dbReference type="ARBA" id="ARBA00021221"/>
    </source>
</evidence>
<feature type="active site" description="Proton donor" evidence="10">
    <location>
        <position position="92"/>
    </location>
</feature>
<evidence type="ECO:0000256" key="8">
    <source>
        <dbReference type="ARBA" id="ARBA00033228"/>
    </source>
</evidence>
<dbReference type="SMART" id="SM01003">
    <property type="entry name" value="AlaDh_PNT_N"/>
    <property type="match status" value="1"/>
</dbReference>
<gene>
    <name evidence="14" type="ORF">DIT68_02285</name>
</gene>
<dbReference type="Proteomes" id="UP000245370">
    <property type="component" value="Unassembled WGS sequence"/>
</dbReference>
<evidence type="ECO:0000256" key="7">
    <source>
        <dbReference type="ARBA" id="ARBA00023157"/>
    </source>
</evidence>